<evidence type="ECO:0000256" key="6">
    <source>
        <dbReference type="ARBA" id="ARBA00023136"/>
    </source>
</evidence>
<dbReference type="PANTHER" id="PTHR31247">
    <property type="entry name" value="TRANSMEMBRANE PROTEIN 198 FAMILY MEMBER"/>
    <property type="match status" value="1"/>
</dbReference>
<keyword evidence="5 9" id="KW-1133">Transmembrane helix</keyword>
<dbReference type="InterPro" id="IPR044865">
    <property type="entry name" value="MRH_dom"/>
</dbReference>
<comment type="caution">
    <text evidence="12">The sequence shown here is derived from an EMBL/GenBank/DDBJ whole genome shotgun (WGS) entry which is preliminary data.</text>
</comment>
<feature type="transmembrane region" description="Helical" evidence="9">
    <location>
        <begin position="208"/>
        <end position="226"/>
    </location>
</feature>
<keyword evidence="7" id="KW-1015">Disulfide bond</keyword>
<keyword evidence="13" id="KW-1185">Reference proteome</keyword>
<dbReference type="InterPro" id="IPR009011">
    <property type="entry name" value="Man6P_isomerase_rcpt-bd_dom_sf"/>
</dbReference>
<feature type="transmembrane region" description="Helical" evidence="9">
    <location>
        <begin position="233"/>
        <end position="255"/>
    </location>
</feature>
<keyword evidence="6 9" id="KW-0472">Membrane</keyword>
<evidence type="ECO:0000256" key="9">
    <source>
        <dbReference type="SAM" id="Phobius"/>
    </source>
</evidence>
<dbReference type="EMBL" id="RRYP01010052">
    <property type="protein sequence ID" value="TNV78647.1"/>
    <property type="molecule type" value="Genomic_DNA"/>
</dbReference>
<evidence type="ECO:0000256" key="5">
    <source>
        <dbReference type="ARBA" id="ARBA00022989"/>
    </source>
</evidence>
<gene>
    <name evidence="12" type="ORF">FGO68_gene5258</name>
</gene>
<feature type="transmembrane region" description="Helical" evidence="9">
    <location>
        <begin position="267"/>
        <end position="290"/>
    </location>
</feature>
<feature type="transmembrane region" description="Helical" evidence="9">
    <location>
        <begin position="297"/>
        <end position="315"/>
    </location>
</feature>
<organism evidence="12 13">
    <name type="scientific">Halteria grandinella</name>
    <dbReference type="NCBI Taxonomy" id="5974"/>
    <lineage>
        <taxon>Eukaryota</taxon>
        <taxon>Sar</taxon>
        <taxon>Alveolata</taxon>
        <taxon>Ciliophora</taxon>
        <taxon>Intramacronucleata</taxon>
        <taxon>Spirotrichea</taxon>
        <taxon>Stichotrichia</taxon>
        <taxon>Sporadotrichida</taxon>
        <taxon>Halteriidae</taxon>
        <taxon>Halteria</taxon>
    </lineage>
</organism>
<dbReference type="Proteomes" id="UP000785679">
    <property type="component" value="Unassembled WGS sequence"/>
</dbReference>
<evidence type="ECO:0000256" key="2">
    <source>
        <dbReference type="ARBA" id="ARBA00006244"/>
    </source>
</evidence>
<dbReference type="PANTHER" id="PTHR31247:SF5">
    <property type="entry name" value="DUF4203 DOMAIN-CONTAINING PROTEIN"/>
    <property type="match status" value="1"/>
</dbReference>
<feature type="signal peptide" evidence="10">
    <location>
        <begin position="1"/>
        <end position="18"/>
    </location>
</feature>
<feature type="transmembrane region" description="Helical" evidence="9">
    <location>
        <begin position="327"/>
        <end position="345"/>
    </location>
</feature>
<dbReference type="PROSITE" id="PS51914">
    <property type="entry name" value="MRH"/>
    <property type="match status" value="1"/>
</dbReference>
<proteinExistence type="inferred from homology"/>
<dbReference type="InterPro" id="IPR025256">
    <property type="entry name" value="TM7S3/TM198-like_dom"/>
</dbReference>
<dbReference type="Pfam" id="PF13886">
    <property type="entry name" value="TM7S3_TM198"/>
    <property type="match status" value="1"/>
</dbReference>
<comment type="subcellular location">
    <subcellularLocation>
        <location evidence="1">Membrane</location>
        <topology evidence="1">Multi-pass membrane protein</topology>
    </subcellularLocation>
</comment>
<keyword evidence="4 10" id="KW-0732">Signal</keyword>
<evidence type="ECO:0000256" key="1">
    <source>
        <dbReference type="ARBA" id="ARBA00004141"/>
    </source>
</evidence>
<keyword evidence="3 9" id="KW-0812">Transmembrane</keyword>
<dbReference type="AlphaFoldDB" id="A0A8J8T1D5"/>
<evidence type="ECO:0000256" key="4">
    <source>
        <dbReference type="ARBA" id="ARBA00022729"/>
    </source>
</evidence>
<feature type="transmembrane region" description="Helical" evidence="9">
    <location>
        <begin position="394"/>
        <end position="410"/>
    </location>
</feature>
<evidence type="ECO:0000313" key="12">
    <source>
        <dbReference type="EMBL" id="TNV78647.1"/>
    </source>
</evidence>
<dbReference type="Gene3D" id="2.70.130.10">
    <property type="entry name" value="Mannose-6-phosphate receptor binding domain"/>
    <property type="match status" value="1"/>
</dbReference>
<evidence type="ECO:0000259" key="11">
    <source>
        <dbReference type="PROSITE" id="PS51914"/>
    </source>
</evidence>
<dbReference type="GO" id="GO:0005886">
    <property type="term" value="C:plasma membrane"/>
    <property type="evidence" value="ECO:0007669"/>
    <property type="project" value="TreeGrafter"/>
</dbReference>
<evidence type="ECO:0000256" key="10">
    <source>
        <dbReference type="SAM" id="SignalP"/>
    </source>
</evidence>
<feature type="domain" description="MRH" evidence="11">
    <location>
        <begin position="36"/>
        <end position="193"/>
    </location>
</feature>
<protein>
    <recommendedName>
        <fullName evidence="8">Transmembrane protein 198</fullName>
    </recommendedName>
</protein>
<feature type="chain" id="PRO_5035181904" description="Transmembrane protein 198" evidence="10">
    <location>
        <begin position="19"/>
        <end position="445"/>
    </location>
</feature>
<reference evidence="12" key="1">
    <citation type="submission" date="2019-06" db="EMBL/GenBank/DDBJ databases">
        <authorList>
            <person name="Zheng W."/>
        </authorList>
    </citation>
    <scope>NUCLEOTIDE SEQUENCE</scope>
    <source>
        <strain evidence="12">QDHG01</strain>
    </source>
</reference>
<sequence length="445" mass="49006">MRTSSALTLAFCISLTSCTSFLSAPPSTFSAAGDSFSCIIYDSLTVFNLKALQDLNGYTLNGYRFNFCKRFNITNTQTGKDIETYAFKEAGDSTNERLRGIPFTKGAYPIKTEAVDADAIPGEPRHLSVTFESPSICDDGFVTDRFWKTNIEIFCDPEGKRTKEMLPSEFTLVEDYTSCLLKISARHKAGCPVVEASSIVNWLAKNPGVAGIILLSFGFVCTFFGARVFHAIITVAGGLTVFFITLLALSVLGGLKAMDSEVASKNFGWILVAVLCFVVAAFTGIAVGFLTNKYKRAGSALFGLVVGLLIGYYIHKLLFTKIFSGNTLKMIIVGASGLGTAVYSFNWSKTLTVPMTAVFGSFMIIRGFSMFLGGFPNEFLNDEDGNPLEVKNSYIFYLIAYIFILCLGVVHQRYRKYHTLYDNDQFSKNLGSINDDDYLRAHMMN</sequence>
<name>A0A8J8T1D5_HALGN</name>
<evidence type="ECO:0000313" key="13">
    <source>
        <dbReference type="Proteomes" id="UP000785679"/>
    </source>
</evidence>
<comment type="similarity">
    <text evidence="2">Belongs to the TMEM198 family.</text>
</comment>
<evidence type="ECO:0000256" key="7">
    <source>
        <dbReference type="ARBA" id="ARBA00023157"/>
    </source>
</evidence>
<accession>A0A8J8T1D5</accession>
<dbReference type="InterPro" id="IPR040236">
    <property type="entry name" value="TMEM198"/>
</dbReference>
<feature type="transmembrane region" description="Helical" evidence="9">
    <location>
        <begin position="357"/>
        <end position="374"/>
    </location>
</feature>
<dbReference type="PROSITE" id="PS51257">
    <property type="entry name" value="PROKAR_LIPOPROTEIN"/>
    <property type="match status" value="1"/>
</dbReference>
<evidence type="ECO:0000256" key="3">
    <source>
        <dbReference type="ARBA" id="ARBA00022692"/>
    </source>
</evidence>
<evidence type="ECO:0000256" key="8">
    <source>
        <dbReference type="ARBA" id="ARBA00049737"/>
    </source>
</evidence>